<dbReference type="AlphaFoldDB" id="A0A7X1N7C6"/>
<dbReference type="Proteomes" id="UP000484381">
    <property type="component" value="Unassembled WGS sequence"/>
</dbReference>
<comment type="caution">
    <text evidence="1">The sequence shown here is derived from an EMBL/GenBank/DDBJ whole genome shotgun (WGS) entry which is preliminary data.</text>
</comment>
<dbReference type="RefSeq" id="WP_152756368.1">
    <property type="nucleotide sequence ID" value="NZ_WHNP01000005.1"/>
</dbReference>
<protein>
    <submittedName>
        <fullName evidence="1">Uncharacterized protein</fullName>
    </submittedName>
</protein>
<reference evidence="1 2" key="1">
    <citation type="submission" date="2019-10" db="EMBL/GenBank/DDBJ databases">
        <title>Paraburkholderia sp. isolated from nodules of Mimosa pudica from Brazilian Atlantic Forest soils.</title>
        <authorList>
            <person name="Paulitsch F."/>
            <person name="Hungria M."/>
            <person name="Dall'Agnol R."/>
        </authorList>
    </citation>
    <scope>NUCLEOTIDE SEQUENCE [LARGE SCALE GENOMIC DNA]</scope>
    <source>
        <strain evidence="1 2">CNPSo 3157</strain>
    </source>
</reference>
<keyword evidence="2" id="KW-1185">Reference proteome</keyword>
<name>A0A7X1N7C6_9BURK</name>
<organism evidence="1 2">
    <name type="scientific">Paraburkholderia franconis</name>
    <dbReference type="NCBI Taxonomy" id="2654983"/>
    <lineage>
        <taxon>Bacteria</taxon>
        <taxon>Pseudomonadati</taxon>
        <taxon>Pseudomonadota</taxon>
        <taxon>Betaproteobacteria</taxon>
        <taxon>Burkholderiales</taxon>
        <taxon>Burkholderiaceae</taxon>
        <taxon>Paraburkholderia</taxon>
    </lineage>
</organism>
<gene>
    <name evidence="1" type="ORF">GCT13_07140</name>
</gene>
<evidence type="ECO:0000313" key="1">
    <source>
        <dbReference type="EMBL" id="MPW16715.1"/>
    </source>
</evidence>
<accession>A0A7X1N7C6</accession>
<proteinExistence type="predicted"/>
<sequence>MKMIDRRVIAGVAGVVCFFAIAVVGSRFYLEKRAVARVQQETEQIRREAAARHPDQPLSLAMAKDASARMSAELHNESDEKKRQLRAAAVFYGFYEANTVVRTEYCRELGVDIGPFVKAFESRHVDLLQKAKKLSADFPTTVEHATELMKPQMREVIAQEAADAAAKGRMSKRQVCEFVAGHADAIASRGTFAKIQPDAYAILNDAH</sequence>
<evidence type="ECO:0000313" key="2">
    <source>
        <dbReference type="Proteomes" id="UP000484381"/>
    </source>
</evidence>
<dbReference type="EMBL" id="WHNP01000005">
    <property type="protein sequence ID" value="MPW16715.1"/>
    <property type="molecule type" value="Genomic_DNA"/>
</dbReference>